<dbReference type="AlphaFoldDB" id="A0A7R8XFE0"/>
<dbReference type="GO" id="GO:0008278">
    <property type="term" value="C:cohesin complex"/>
    <property type="evidence" value="ECO:0007669"/>
    <property type="project" value="TreeGrafter"/>
</dbReference>
<dbReference type="EMBL" id="CAJPEV010001988">
    <property type="protein sequence ID" value="CAG0895211.1"/>
    <property type="molecule type" value="Genomic_DNA"/>
</dbReference>
<dbReference type="Proteomes" id="UP000677054">
    <property type="component" value="Unassembled WGS sequence"/>
</dbReference>
<evidence type="ECO:0000313" key="3">
    <source>
        <dbReference type="EMBL" id="CAD7248776.1"/>
    </source>
</evidence>
<dbReference type="Pfam" id="PF24571">
    <property type="entry name" value="HEAT_SCC3-SA"/>
    <property type="match status" value="1"/>
</dbReference>
<keyword evidence="4" id="KW-1185">Reference proteome</keyword>
<dbReference type="InterPro" id="IPR039662">
    <property type="entry name" value="Cohesin_Scc3/SA"/>
</dbReference>
<accession>A0A7R8XFE0</accession>
<gene>
    <name evidence="3" type="ORF">DSTB1V02_LOCUS8584</name>
</gene>
<sequence length="496" mass="55874">MLQVFAQELDPVVDSFECNYIGNVGRGGRRRQASLWSQFLRTVAVLRTNNSVEGWDNVFSGSVNNVHPSVRDLALKLQREEASIAALSERLGVGYHLQMPQNKYRLLNARVNILLSRTTRKARAGGRPSRLTADQEQAIVATVRKRNDLRLSEIQQMIADDEETFSGSKFTSPQENMALPESTLAVLTLLREKKTSVQSAINSTTNVLERRSKRTQKESMTALFIPKLPGLIKKFLMEGEVIKDLLYIMEAFDSRALVFSSKGKDLDAITEVFALVLRSCREEETLNQCISTMSSYMSRPNLTAALKRNLELILSENMQTLTSSMIQVMHLPEDQTASNSTFEALGLSLSLLVKLCHQMDLDLISREIFPKLLKLLQTSNLPDDILKNALLCCQAEVMWSYKRSEADKQDASLAMERNWYPLFDICLKLLERQCSFSVGIATFLVMSDLSMLSSLLPQPRRDSSKWTVNVPAHIFAILHQMALEAMEELAAENGKL</sequence>
<dbReference type="GO" id="GO:0007062">
    <property type="term" value="P:sister chromatid cohesion"/>
    <property type="evidence" value="ECO:0007669"/>
    <property type="project" value="TreeGrafter"/>
</dbReference>
<dbReference type="EMBL" id="LR901505">
    <property type="protein sequence ID" value="CAD7248776.1"/>
    <property type="molecule type" value="Genomic_DNA"/>
</dbReference>
<dbReference type="PANTHER" id="PTHR11199">
    <property type="entry name" value="STROMAL ANTIGEN"/>
    <property type="match status" value="1"/>
</dbReference>
<comment type="similarity">
    <text evidence="1">Belongs to the SCC3 family.</text>
</comment>
<name>A0A7R8XFE0_9CRUS</name>
<dbReference type="GO" id="GO:0003682">
    <property type="term" value="F:chromatin binding"/>
    <property type="evidence" value="ECO:0007669"/>
    <property type="project" value="TreeGrafter"/>
</dbReference>
<dbReference type="InterPro" id="IPR056396">
    <property type="entry name" value="HEAT_SCC3-SA"/>
</dbReference>
<proteinExistence type="inferred from homology"/>
<evidence type="ECO:0000256" key="1">
    <source>
        <dbReference type="ARBA" id="ARBA00005486"/>
    </source>
</evidence>
<evidence type="ECO:0000259" key="2">
    <source>
        <dbReference type="Pfam" id="PF24571"/>
    </source>
</evidence>
<feature type="domain" description="Cohesin subunit SCC3/SA HEAT-repeats" evidence="2">
    <location>
        <begin position="197"/>
        <end position="399"/>
    </location>
</feature>
<protein>
    <recommendedName>
        <fullName evidence="2">Cohesin subunit SCC3/SA HEAT-repeats domain-containing protein</fullName>
    </recommendedName>
</protein>
<dbReference type="GO" id="GO:0005634">
    <property type="term" value="C:nucleus"/>
    <property type="evidence" value="ECO:0007669"/>
    <property type="project" value="TreeGrafter"/>
</dbReference>
<dbReference type="GO" id="GO:0000785">
    <property type="term" value="C:chromatin"/>
    <property type="evidence" value="ECO:0007669"/>
    <property type="project" value="TreeGrafter"/>
</dbReference>
<dbReference type="PANTHER" id="PTHR11199:SF0">
    <property type="entry name" value="LD34181P-RELATED"/>
    <property type="match status" value="1"/>
</dbReference>
<evidence type="ECO:0000313" key="4">
    <source>
        <dbReference type="Proteomes" id="UP000677054"/>
    </source>
</evidence>
<reference evidence="3" key="1">
    <citation type="submission" date="2020-11" db="EMBL/GenBank/DDBJ databases">
        <authorList>
            <person name="Tran Van P."/>
        </authorList>
    </citation>
    <scope>NUCLEOTIDE SEQUENCE</scope>
</reference>
<organism evidence="3">
    <name type="scientific">Darwinula stevensoni</name>
    <dbReference type="NCBI Taxonomy" id="69355"/>
    <lineage>
        <taxon>Eukaryota</taxon>
        <taxon>Metazoa</taxon>
        <taxon>Ecdysozoa</taxon>
        <taxon>Arthropoda</taxon>
        <taxon>Crustacea</taxon>
        <taxon>Oligostraca</taxon>
        <taxon>Ostracoda</taxon>
        <taxon>Podocopa</taxon>
        <taxon>Podocopida</taxon>
        <taxon>Darwinulocopina</taxon>
        <taxon>Darwinuloidea</taxon>
        <taxon>Darwinulidae</taxon>
        <taxon>Darwinula</taxon>
    </lineage>
</organism>